<dbReference type="EMBL" id="JAUIRO010000005">
    <property type="protein sequence ID" value="KAK0712490.1"/>
    <property type="molecule type" value="Genomic_DNA"/>
</dbReference>
<dbReference type="GeneID" id="85330363"/>
<dbReference type="Proteomes" id="UP001172101">
    <property type="component" value="Unassembled WGS sequence"/>
</dbReference>
<protein>
    <submittedName>
        <fullName evidence="2">Uncharacterized protein</fullName>
    </submittedName>
</protein>
<evidence type="ECO:0000256" key="1">
    <source>
        <dbReference type="SAM" id="MobiDB-lite"/>
    </source>
</evidence>
<evidence type="ECO:0000313" key="2">
    <source>
        <dbReference type="EMBL" id="KAK0712490.1"/>
    </source>
</evidence>
<evidence type="ECO:0000313" key="3">
    <source>
        <dbReference type="Proteomes" id="UP001172101"/>
    </source>
</evidence>
<dbReference type="RefSeq" id="XP_060293813.1">
    <property type="nucleotide sequence ID" value="XM_060447093.1"/>
</dbReference>
<feature type="compositionally biased region" description="Acidic residues" evidence="1">
    <location>
        <begin position="262"/>
        <end position="283"/>
    </location>
</feature>
<name>A0AA40DR60_9PEZI</name>
<accession>A0AA40DR60</accession>
<comment type="caution">
    <text evidence="2">The sequence shown here is derived from an EMBL/GenBank/DDBJ whole genome shotgun (WGS) entry which is preliminary data.</text>
</comment>
<organism evidence="2 3">
    <name type="scientific">Lasiosphaeria miniovina</name>
    <dbReference type="NCBI Taxonomy" id="1954250"/>
    <lineage>
        <taxon>Eukaryota</taxon>
        <taxon>Fungi</taxon>
        <taxon>Dikarya</taxon>
        <taxon>Ascomycota</taxon>
        <taxon>Pezizomycotina</taxon>
        <taxon>Sordariomycetes</taxon>
        <taxon>Sordariomycetidae</taxon>
        <taxon>Sordariales</taxon>
        <taxon>Lasiosphaeriaceae</taxon>
        <taxon>Lasiosphaeria</taxon>
    </lineage>
</organism>
<proteinExistence type="predicted"/>
<gene>
    <name evidence="2" type="ORF">B0T26DRAFT_803563</name>
</gene>
<keyword evidence="3" id="KW-1185">Reference proteome</keyword>
<feature type="region of interest" description="Disordered" evidence="1">
    <location>
        <begin position="223"/>
        <end position="308"/>
    </location>
</feature>
<sequence>MADQDQEHETSRFRALLSSLRKLTISAPPGLARHRARADDSMELEPSVLVPYDGYDFTTDSHTTSFRRALAQTLFQYRGRVPVTFFRDVKTKKANSINDFAETNQAYLESVYGTVQGTTDLVRQFVYNFVFYFCTTSGGEHLQPLALHASIQGLERTVENNQTLAVRLSGFQPLWTVTGEQQLQGQQRQAVVIREALMAEMDVDLEKVLQLCPRVVEEVEMIPESVDGGDDDKDDVVMKDEASGEDTDFPGAPAYVLSKTEADEEADEDEDEGLNLVPDDDHDDTYGMMDNSVVEIRQQESDDDSDRD</sequence>
<dbReference type="AlphaFoldDB" id="A0AA40DR60"/>
<reference evidence="2" key="1">
    <citation type="submission" date="2023-06" db="EMBL/GenBank/DDBJ databases">
        <title>Genome-scale phylogeny and comparative genomics of the fungal order Sordariales.</title>
        <authorList>
            <consortium name="Lawrence Berkeley National Laboratory"/>
            <person name="Hensen N."/>
            <person name="Bonometti L."/>
            <person name="Westerberg I."/>
            <person name="Brannstrom I.O."/>
            <person name="Guillou S."/>
            <person name="Cros-Aarteil S."/>
            <person name="Calhoun S."/>
            <person name="Haridas S."/>
            <person name="Kuo A."/>
            <person name="Mondo S."/>
            <person name="Pangilinan J."/>
            <person name="Riley R."/>
            <person name="LaButti K."/>
            <person name="Andreopoulos B."/>
            <person name="Lipzen A."/>
            <person name="Chen C."/>
            <person name="Yanf M."/>
            <person name="Daum C."/>
            <person name="Ng V."/>
            <person name="Clum A."/>
            <person name="Steindorff A."/>
            <person name="Ohm R."/>
            <person name="Martin F."/>
            <person name="Silar P."/>
            <person name="Natvig D."/>
            <person name="Lalanne C."/>
            <person name="Gautier V."/>
            <person name="Ament-velasquez S.L."/>
            <person name="Kruys A."/>
            <person name="Hutchinson M.I."/>
            <person name="Powell A.J."/>
            <person name="Barry K."/>
            <person name="Miller A.N."/>
            <person name="Grigoriev I.V."/>
            <person name="Debuchy R."/>
            <person name="Gladieux P."/>
            <person name="Thoren M.H."/>
            <person name="Johannesson H."/>
        </authorList>
    </citation>
    <scope>NUCLEOTIDE SEQUENCE</scope>
    <source>
        <strain evidence="2">SMH2392-1A</strain>
    </source>
</reference>